<dbReference type="EMBL" id="CALNXJ010000014">
    <property type="protein sequence ID" value="CAH3114998.1"/>
    <property type="molecule type" value="Genomic_DNA"/>
</dbReference>
<organism evidence="2 3">
    <name type="scientific">Pocillopora meandrina</name>
    <dbReference type="NCBI Taxonomy" id="46732"/>
    <lineage>
        <taxon>Eukaryota</taxon>
        <taxon>Metazoa</taxon>
        <taxon>Cnidaria</taxon>
        <taxon>Anthozoa</taxon>
        <taxon>Hexacorallia</taxon>
        <taxon>Scleractinia</taxon>
        <taxon>Astrocoeniina</taxon>
        <taxon>Pocilloporidae</taxon>
        <taxon>Pocillopora</taxon>
    </lineage>
</organism>
<feature type="non-terminal residue" evidence="2">
    <location>
        <position position="135"/>
    </location>
</feature>
<protein>
    <recommendedName>
        <fullName evidence="4">BED-type domain-containing protein</fullName>
    </recommendedName>
</protein>
<accession>A0AAU9WH73</accession>
<feature type="compositionally biased region" description="Polar residues" evidence="1">
    <location>
        <begin position="50"/>
        <end position="73"/>
    </location>
</feature>
<evidence type="ECO:0000313" key="3">
    <source>
        <dbReference type="Proteomes" id="UP001159428"/>
    </source>
</evidence>
<comment type="caution">
    <text evidence="2">The sequence shown here is derived from an EMBL/GenBank/DDBJ whole genome shotgun (WGS) entry which is preliminary data.</text>
</comment>
<feature type="compositionally biased region" description="Low complexity" evidence="1">
    <location>
        <begin position="1"/>
        <end position="14"/>
    </location>
</feature>
<feature type="region of interest" description="Disordered" evidence="1">
    <location>
        <begin position="1"/>
        <end position="74"/>
    </location>
</feature>
<dbReference type="Proteomes" id="UP001159428">
    <property type="component" value="Unassembled WGS sequence"/>
</dbReference>
<evidence type="ECO:0008006" key="4">
    <source>
        <dbReference type="Google" id="ProtNLM"/>
    </source>
</evidence>
<dbReference type="AlphaFoldDB" id="A0AAU9WH73"/>
<gene>
    <name evidence="2" type="ORF">PMEA_00005792</name>
</gene>
<name>A0AAU9WH73_9CNID</name>
<proteinExistence type="predicted"/>
<feature type="compositionally biased region" description="Basic and acidic residues" evidence="1">
    <location>
        <begin position="39"/>
        <end position="49"/>
    </location>
</feature>
<reference evidence="2 3" key="1">
    <citation type="submission" date="2022-05" db="EMBL/GenBank/DDBJ databases">
        <authorList>
            <consortium name="Genoscope - CEA"/>
            <person name="William W."/>
        </authorList>
    </citation>
    <scope>NUCLEOTIDE SEQUENCE [LARGE SCALE GENOMIC DNA]</scope>
</reference>
<keyword evidence="3" id="KW-1185">Reference proteome</keyword>
<evidence type="ECO:0000256" key="1">
    <source>
        <dbReference type="SAM" id="MobiDB-lite"/>
    </source>
</evidence>
<sequence>MADTYSDSNTSNSDESADEGPSNLIAETKRLGANLPTPEKAKIARERKLQTNPARKSRSTRGQSDPKLSSWQRVQEHKNEYLTSVDGKLRCDACKETISKKKSTVKKRISSLKHVKAKKTILESKKKDQSALELL</sequence>
<evidence type="ECO:0000313" key="2">
    <source>
        <dbReference type="EMBL" id="CAH3114998.1"/>
    </source>
</evidence>